<evidence type="ECO:0000256" key="1">
    <source>
        <dbReference type="SAM" id="MobiDB-lite"/>
    </source>
</evidence>
<organism evidence="2 3">
    <name type="scientific">Trichoderma longibrachiatum ATCC 18648</name>
    <dbReference type="NCBI Taxonomy" id="983965"/>
    <lineage>
        <taxon>Eukaryota</taxon>
        <taxon>Fungi</taxon>
        <taxon>Dikarya</taxon>
        <taxon>Ascomycota</taxon>
        <taxon>Pezizomycotina</taxon>
        <taxon>Sordariomycetes</taxon>
        <taxon>Hypocreomycetidae</taxon>
        <taxon>Hypocreales</taxon>
        <taxon>Hypocreaceae</taxon>
        <taxon>Trichoderma</taxon>
    </lineage>
</organism>
<gene>
    <name evidence="2" type="ORF">M440DRAFT_1268758</name>
</gene>
<evidence type="ECO:0000313" key="2">
    <source>
        <dbReference type="EMBL" id="PTB75083.1"/>
    </source>
</evidence>
<dbReference type="AlphaFoldDB" id="A0A2T4C0I7"/>
<sequence length="215" mass="23327">MGMAWAQVHGKGRRWVGPGAGIARASGDEQPWSPPYDPLRASLRPSWAVVQVAQTSRYSNNAVLPRPLRVSAPSPSSSQRQRVPPDKARARESSGDMPTCHQTGPRPSTRTCAHACCPSPAQASRSSPSTEGRLSHWIELRLSAATCSLPYAASRPSATLWMRRASYPDARLAHRLCLGDARKSTRPLAIPTFGCAIGTRTRLRSTTPRQKLILG</sequence>
<reference evidence="2 3" key="1">
    <citation type="submission" date="2016-07" db="EMBL/GenBank/DDBJ databases">
        <title>Multiple horizontal gene transfer events from other fungi enriched the ability of initially mycotrophic Trichoderma (Ascomycota) to feed on dead plant biomass.</title>
        <authorList>
            <consortium name="DOE Joint Genome Institute"/>
            <person name="Aerts A."/>
            <person name="Atanasova L."/>
            <person name="Chenthamara K."/>
            <person name="Zhang J."/>
            <person name="Grujic M."/>
            <person name="Henrissat B."/>
            <person name="Kuo A."/>
            <person name="Salamov A."/>
            <person name="Lipzen A."/>
            <person name="Labutti K."/>
            <person name="Barry K."/>
            <person name="Miao Y."/>
            <person name="Rahimi M.J."/>
            <person name="Shen Q."/>
            <person name="Grigoriev I.V."/>
            <person name="Kubicek C.P."/>
            <person name="Druzhinina I.S."/>
        </authorList>
    </citation>
    <scope>NUCLEOTIDE SEQUENCE [LARGE SCALE GENOMIC DNA]</scope>
    <source>
        <strain evidence="2 3">ATCC 18648</strain>
    </source>
</reference>
<name>A0A2T4C0I7_TRILO</name>
<protein>
    <submittedName>
        <fullName evidence="2">Uncharacterized protein</fullName>
    </submittedName>
</protein>
<dbReference type="Proteomes" id="UP000240760">
    <property type="component" value="Unassembled WGS sequence"/>
</dbReference>
<keyword evidence="3" id="KW-1185">Reference proteome</keyword>
<feature type="region of interest" description="Disordered" evidence="1">
    <location>
        <begin position="58"/>
        <end position="109"/>
    </location>
</feature>
<feature type="region of interest" description="Disordered" evidence="1">
    <location>
        <begin position="1"/>
        <end position="40"/>
    </location>
</feature>
<evidence type="ECO:0000313" key="3">
    <source>
        <dbReference type="Proteomes" id="UP000240760"/>
    </source>
</evidence>
<feature type="compositionally biased region" description="Low complexity" evidence="1">
    <location>
        <begin position="64"/>
        <end position="82"/>
    </location>
</feature>
<accession>A0A2T4C0I7</accession>
<dbReference type="EMBL" id="KZ679134">
    <property type="protein sequence ID" value="PTB75083.1"/>
    <property type="molecule type" value="Genomic_DNA"/>
</dbReference>
<proteinExistence type="predicted"/>
<feature type="compositionally biased region" description="Polar residues" evidence="1">
    <location>
        <begin position="100"/>
        <end position="109"/>
    </location>
</feature>
<feature type="compositionally biased region" description="Basic and acidic residues" evidence="1">
    <location>
        <begin position="83"/>
        <end position="94"/>
    </location>
</feature>